<protein>
    <submittedName>
        <fullName evidence="1">Putative ribonuclease H protein</fullName>
    </submittedName>
</protein>
<name>A0A392P290_9FABA</name>
<reference evidence="1 2" key="1">
    <citation type="journal article" date="2018" name="Front. Plant Sci.">
        <title>Red Clover (Trifolium pratense) and Zigzag Clover (T. medium) - A Picture of Genomic Similarities and Differences.</title>
        <authorList>
            <person name="Dluhosova J."/>
            <person name="Istvanek J."/>
            <person name="Nedelnik J."/>
            <person name="Repkova J."/>
        </authorList>
    </citation>
    <scope>NUCLEOTIDE SEQUENCE [LARGE SCALE GENOMIC DNA]</scope>
    <source>
        <strain evidence="2">cv. 10/8</strain>
        <tissue evidence="1">Leaf</tissue>
    </source>
</reference>
<evidence type="ECO:0000313" key="1">
    <source>
        <dbReference type="EMBL" id="MCI05610.1"/>
    </source>
</evidence>
<feature type="non-terminal residue" evidence="1">
    <location>
        <position position="161"/>
    </location>
</feature>
<dbReference type="Proteomes" id="UP000265520">
    <property type="component" value="Unassembled WGS sequence"/>
</dbReference>
<comment type="caution">
    <text evidence="1">The sequence shown here is derived from an EMBL/GenBank/DDBJ whole genome shotgun (WGS) entry which is preliminary data.</text>
</comment>
<evidence type="ECO:0000313" key="2">
    <source>
        <dbReference type="Proteomes" id="UP000265520"/>
    </source>
</evidence>
<gene>
    <name evidence="1" type="ORF">A2U01_0026663</name>
</gene>
<sequence>KYKRNEVQNGVLAKQSDSNLWKAIVNLWPKLDDNSFWSIRDGRSIAFCHQKWINTDIRISELNIHIPELIWNAKVSDLVDDRGRWNWELLNGWLPESILHQIAAVPPPDDSAGPDQCICIGVNNHKFSIAAMYQALCKFDTDSESPNWKQWKTCTTPGTWQ</sequence>
<keyword evidence="2" id="KW-1185">Reference proteome</keyword>
<dbReference type="EMBL" id="LXQA010059172">
    <property type="protein sequence ID" value="MCI05610.1"/>
    <property type="molecule type" value="Genomic_DNA"/>
</dbReference>
<accession>A0A392P290</accession>
<feature type="non-terminal residue" evidence="1">
    <location>
        <position position="1"/>
    </location>
</feature>
<dbReference type="AlphaFoldDB" id="A0A392P290"/>
<organism evidence="1 2">
    <name type="scientific">Trifolium medium</name>
    <dbReference type="NCBI Taxonomy" id="97028"/>
    <lineage>
        <taxon>Eukaryota</taxon>
        <taxon>Viridiplantae</taxon>
        <taxon>Streptophyta</taxon>
        <taxon>Embryophyta</taxon>
        <taxon>Tracheophyta</taxon>
        <taxon>Spermatophyta</taxon>
        <taxon>Magnoliopsida</taxon>
        <taxon>eudicotyledons</taxon>
        <taxon>Gunneridae</taxon>
        <taxon>Pentapetalae</taxon>
        <taxon>rosids</taxon>
        <taxon>fabids</taxon>
        <taxon>Fabales</taxon>
        <taxon>Fabaceae</taxon>
        <taxon>Papilionoideae</taxon>
        <taxon>50 kb inversion clade</taxon>
        <taxon>NPAAA clade</taxon>
        <taxon>Hologalegina</taxon>
        <taxon>IRL clade</taxon>
        <taxon>Trifolieae</taxon>
        <taxon>Trifolium</taxon>
    </lineage>
</organism>
<proteinExistence type="predicted"/>